<evidence type="ECO:0000313" key="2">
    <source>
        <dbReference type="EMBL" id="QNP56938.1"/>
    </source>
</evidence>
<protein>
    <submittedName>
        <fullName evidence="2">S9 family peptidase</fullName>
    </submittedName>
</protein>
<evidence type="ECO:0000259" key="1">
    <source>
        <dbReference type="Pfam" id="PF00326"/>
    </source>
</evidence>
<keyword evidence="3" id="KW-1185">Reference proteome</keyword>
<dbReference type="GO" id="GO:0008236">
    <property type="term" value="F:serine-type peptidase activity"/>
    <property type="evidence" value="ECO:0007669"/>
    <property type="project" value="InterPro"/>
</dbReference>
<dbReference type="InterPro" id="IPR001375">
    <property type="entry name" value="Peptidase_S9_cat"/>
</dbReference>
<sequence length="631" mass="66924">MTNPRSLETVLHYPDAISQVSADGGDVYWLAAIAAEDGRITVRRLRDGEVTDLTPEASVRSRAMEYGGGANSVDAGVLAWCDDRTRQVWVADDSGRRPLTPEQARFIYGGLVLSVADGVLLAVREDHDAAPEPRTEIVALSLTGDNADGGRVIATGADFYAGIAVQAGRLAWFQWNHPQMSWDEASVWTATLADPTDAAPVVAKPEVAANGSVWLPDGRLAYVSDESGFWNWRLAGGHSWAIDHDAAGPLWVLDRVVATAVGGTSLASVVYRDGRGAVEVWNWATGAITRPLPGTSDIDSLAWADGVLYAVAQWPDRAATLVAIDTSGAVTTLAGPAEGDPEAVAPEAVWTSTDAGPIHSWLYRPAAENPPLLVMTHGGPTSMATSSYDETRQFWVSRGFAVLDVNYGGSTGFGRAYRNRLRGVWGILDVTDVAAAVRDVTGRGLADPVRVSITGGSAGGFTTLGSLVGTDLYAAGISRYGIGDLTTLATDTHKAESRYCDGLVAPWPEGRDVYVERSPIQHLDTLTTPMLILQGTEDKVVPPAQAVQMADAVRAAGRPVALVMLEGEGHGFRAWATRRTALEAQVSFLEQVLGLPHSDDVPLLAIENLPTPVVEVEPVAEPDPETGPVAD</sequence>
<dbReference type="PANTHER" id="PTHR43056">
    <property type="entry name" value="PEPTIDASE S9 PROLYL OLIGOPEPTIDASE"/>
    <property type="match status" value="1"/>
</dbReference>
<dbReference type="SUPFAM" id="SSF53474">
    <property type="entry name" value="alpha/beta-Hydrolases"/>
    <property type="match status" value="1"/>
</dbReference>
<dbReference type="InterPro" id="IPR050585">
    <property type="entry name" value="Xaa-Pro_dipeptidyl-ppase/CocE"/>
</dbReference>
<dbReference type="AlphaFoldDB" id="A0A7H0H8S2"/>
<dbReference type="InterPro" id="IPR029058">
    <property type="entry name" value="AB_hydrolase_fold"/>
</dbReference>
<dbReference type="SUPFAM" id="SSF69304">
    <property type="entry name" value="Tricorn protease N-terminal domain"/>
    <property type="match status" value="1"/>
</dbReference>
<organism evidence="2 3">
    <name type="scientific">Tessaracoccus defluvii</name>
    <dbReference type="NCBI Taxonomy" id="1285901"/>
    <lineage>
        <taxon>Bacteria</taxon>
        <taxon>Bacillati</taxon>
        <taxon>Actinomycetota</taxon>
        <taxon>Actinomycetes</taxon>
        <taxon>Propionibacteriales</taxon>
        <taxon>Propionibacteriaceae</taxon>
        <taxon>Tessaracoccus</taxon>
    </lineage>
</organism>
<dbReference type="PANTHER" id="PTHR43056:SF5">
    <property type="entry name" value="PEPTIDASE S9 PROLYL OLIGOPEPTIDASE CATALYTIC DOMAIN-CONTAINING PROTEIN"/>
    <property type="match status" value="1"/>
</dbReference>
<gene>
    <name evidence="2" type="ORF">H9L22_06285</name>
</gene>
<dbReference type="EMBL" id="CP060789">
    <property type="protein sequence ID" value="QNP56938.1"/>
    <property type="molecule type" value="Genomic_DNA"/>
</dbReference>
<reference evidence="2 3" key="1">
    <citation type="submission" date="2020-08" db="EMBL/GenBank/DDBJ databases">
        <title>Genome sequence of Tessaracoccus defluvii JCM 17540T.</title>
        <authorList>
            <person name="Hyun D.-W."/>
            <person name="Bae J.-W."/>
        </authorList>
    </citation>
    <scope>NUCLEOTIDE SEQUENCE [LARGE SCALE GENOMIC DNA]</scope>
    <source>
        <strain evidence="2 3">JCM 17540</strain>
    </source>
</reference>
<dbReference type="Gene3D" id="3.40.50.1820">
    <property type="entry name" value="alpha/beta hydrolase"/>
    <property type="match status" value="1"/>
</dbReference>
<dbReference type="Proteomes" id="UP000516117">
    <property type="component" value="Chromosome"/>
</dbReference>
<evidence type="ECO:0000313" key="3">
    <source>
        <dbReference type="Proteomes" id="UP000516117"/>
    </source>
</evidence>
<dbReference type="GO" id="GO:0006508">
    <property type="term" value="P:proteolysis"/>
    <property type="evidence" value="ECO:0007669"/>
    <property type="project" value="InterPro"/>
</dbReference>
<accession>A0A7H0H8S2</accession>
<dbReference type="Pfam" id="PF00326">
    <property type="entry name" value="Peptidase_S9"/>
    <property type="match status" value="1"/>
</dbReference>
<dbReference type="KEGG" id="tdf:H9L22_06285"/>
<name>A0A7H0H8S2_9ACTN</name>
<feature type="domain" description="Peptidase S9 prolyl oligopeptidase catalytic" evidence="1">
    <location>
        <begin position="388"/>
        <end position="594"/>
    </location>
</feature>
<proteinExistence type="predicted"/>
<dbReference type="RefSeq" id="WP_187722037.1">
    <property type="nucleotide sequence ID" value="NZ_BAABBL010000003.1"/>
</dbReference>